<name>A0A915KE98_ROMCU</name>
<proteinExistence type="predicted"/>
<dbReference type="Proteomes" id="UP000887565">
    <property type="component" value="Unplaced"/>
</dbReference>
<dbReference type="SUPFAM" id="SSF49854">
    <property type="entry name" value="Spermadhesin, CUB domain"/>
    <property type="match status" value="1"/>
</dbReference>
<evidence type="ECO:0000256" key="1">
    <source>
        <dbReference type="ARBA" id="ARBA00023157"/>
    </source>
</evidence>
<organism evidence="4 5">
    <name type="scientific">Romanomermis culicivorax</name>
    <name type="common">Nematode worm</name>
    <dbReference type="NCBI Taxonomy" id="13658"/>
    <lineage>
        <taxon>Eukaryota</taxon>
        <taxon>Metazoa</taxon>
        <taxon>Ecdysozoa</taxon>
        <taxon>Nematoda</taxon>
        <taxon>Enoplea</taxon>
        <taxon>Dorylaimia</taxon>
        <taxon>Mermithida</taxon>
        <taxon>Mermithoidea</taxon>
        <taxon>Mermithidae</taxon>
        <taxon>Romanomermis</taxon>
    </lineage>
</organism>
<keyword evidence="1" id="KW-1015">Disulfide bond</keyword>
<dbReference type="InterPro" id="IPR000859">
    <property type="entry name" value="CUB_dom"/>
</dbReference>
<dbReference type="AlphaFoldDB" id="A0A915KE98"/>
<dbReference type="PROSITE" id="PS01180">
    <property type="entry name" value="CUB"/>
    <property type="match status" value="1"/>
</dbReference>
<dbReference type="Gene3D" id="2.60.120.290">
    <property type="entry name" value="Spermadhesin, CUB domain"/>
    <property type="match status" value="1"/>
</dbReference>
<evidence type="ECO:0000313" key="5">
    <source>
        <dbReference type="WBParaSite" id="nRc.2.0.1.t37118-RA"/>
    </source>
</evidence>
<evidence type="ECO:0000313" key="4">
    <source>
        <dbReference type="Proteomes" id="UP000887565"/>
    </source>
</evidence>
<comment type="caution">
    <text evidence="2">Lacks conserved residue(s) required for the propagation of feature annotation.</text>
</comment>
<reference evidence="5" key="1">
    <citation type="submission" date="2022-11" db="UniProtKB">
        <authorList>
            <consortium name="WormBaseParasite"/>
        </authorList>
    </citation>
    <scope>IDENTIFICATION</scope>
</reference>
<evidence type="ECO:0000259" key="3">
    <source>
        <dbReference type="PROSITE" id="PS01180"/>
    </source>
</evidence>
<dbReference type="Pfam" id="PF00431">
    <property type="entry name" value="CUB"/>
    <property type="match status" value="1"/>
</dbReference>
<dbReference type="WBParaSite" id="nRc.2.0.1.t37118-RA">
    <property type="protein sequence ID" value="nRc.2.0.1.t37118-RA"/>
    <property type="gene ID" value="nRc.2.0.1.g37118"/>
</dbReference>
<protein>
    <submittedName>
        <fullName evidence="5">CUB domain-containing protein</fullName>
    </submittedName>
</protein>
<sequence>MLNKDPGAEYVRGTKCDIRVKSSGESTHFVRSPGFPSSYPKNVECTYILDGMQGRQKLEHVSIEFLSFNVISDSLE</sequence>
<dbReference type="InterPro" id="IPR035914">
    <property type="entry name" value="Sperma_CUB_dom_sf"/>
</dbReference>
<feature type="domain" description="CUB" evidence="3">
    <location>
        <begin position="16"/>
        <end position="76"/>
    </location>
</feature>
<keyword evidence="4" id="KW-1185">Reference proteome</keyword>
<evidence type="ECO:0000256" key="2">
    <source>
        <dbReference type="PROSITE-ProRule" id="PRU00059"/>
    </source>
</evidence>
<accession>A0A915KE98</accession>